<feature type="chain" id="PRO_5041656835" description="non-specific serine/threonine protein kinase" evidence="25">
    <location>
        <begin position="29"/>
        <end position="1071"/>
    </location>
</feature>
<feature type="binding site" evidence="22">
    <location>
        <position position="736"/>
    </location>
    <ligand>
        <name>ATP</name>
        <dbReference type="ChEBI" id="CHEBI:30616"/>
    </ligand>
</feature>
<dbReference type="Gene3D" id="3.30.200.20">
    <property type="entry name" value="Phosphorylase Kinase, domain 1"/>
    <property type="match status" value="1"/>
</dbReference>
<evidence type="ECO:0000256" key="12">
    <source>
        <dbReference type="ARBA" id="ARBA00022737"/>
    </source>
</evidence>
<keyword evidence="18" id="KW-0675">Receptor</keyword>
<dbReference type="InterPro" id="IPR008271">
    <property type="entry name" value="Ser/Thr_kinase_AS"/>
</dbReference>
<evidence type="ECO:0000256" key="23">
    <source>
        <dbReference type="SAM" id="MobiDB-lite"/>
    </source>
</evidence>
<keyword evidence="13 22" id="KW-0547">Nucleotide-binding</keyword>
<evidence type="ECO:0000259" key="26">
    <source>
        <dbReference type="PROSITE" id="PS50011"/>
    </source>
</evidence>
<dbReference type="SUPFAM" id="SSF56112">
    <property type="entry name" value="Protein kinase-like (PK-like)"/>
    <property type="match status" value="1"/>
</dbReference>
<evidence type="ECO:0000256" key="15">
    <source>
        <dbReference type="ARBA" id="ARBA00022840"/>
    </source>
</evidence>
<gene>
    <name evidence="27" type="ORF">RJ640_011602</name>
</gene>
<dbReference type="InterPro" id="IPR032675">
    <property type="entry name" value="LRR_dom_sf"/>
</dbReference>
<evidence type="ECO:0000256" key="2">
    <source>
        <dbReference type="ARBA" id="ARBA00004479"/>
    </source>
</evidence>
<dbReference type="FunFam" id="3.80.10.10:FF:000288">
    <property type="entry name" value="LRR receptor-like serine/threonine-protein kinase EFR"/>
    <property type="match status" value="1"/>
</dbReference>
<evidence type="ECO:0000256" key="16">
    <source>
        <dbReference type="ARBA" id="ARBA00022989"/>
    </source>
</evidence>
<dbReference type="SMART" id="SM00369">
    <property type="entry name" value="LRR_TYP"/>
    <property type="match status" value="8"/>
</dbReference>
<evidence type="ECO:0000256" key="8">
    <source>
        <dbReference type="ARBA" id="ARBA00022614"/>
    </source>
</evidence>
<proteinExistence type="inferred from homology"/>
<evidence type="ECO:0000256" key="11">
    <source>
        <dbReference type="ARBA" id="ARBA00022729"/>
    </source>
</evidence>
<reference evidence="27" key="1">
    <citation type="submission" date="2022-12" db="EMBL/GenBank/DDBJ databases">
        <title>Draft genome assemblies for two species of Escallonia (Escalloniales).</title>
        <authorList>
            <person name="Chanderbali A."/>
            <person name="Dervinis C."/>
            <person name="Anghel I."/>
            <person name="Soltis D."/>
            <person name="Soltis P."/>
            <person name="Zapata F."/>
        </authorList>
    </citation>
    <scope>NUCLEOTIDE SEQUENCE</scope>
    <source>
        <strain evidence="27">UCBG92.1500</strain>
        <tissue evidence="27">Leaf</tissue>
    </source>
</reference>
<dbReference type="FunFam" id="3.30.200.20:FF:000432">
    <property type="entry name" value="LRR receptor-like serine/threonine-protein kinase EFR"/>
    <property type="match status" value="1"/>
</dbReference>
<evidence type="ECO:0000256" key="4">
    <source>
        <dbReference type="ARBA" id="ARBA00012513"/>
    </source>
</evidence>
<evidence type="ECO:0000256" key="10">
    <source>
        <dbReference type="ARBA" id="ARBA00022692"/>
    </source>
</evidence>
<dbReference type="GO" id="GO:0033612">
    <property type="term" value="F:receptor serine/threonine kinase binding"/>
    <property type="evidence" value="ECO:0007669"/>
    <property type="project" value="TreeGrafter"/>
</dbReference>
<keyword evidence="7" id="KW-0597">Phosphoprotein</keyword>
<dbReference type="InterPro" id="IPR050647">
    <property type="entry name" value="Plant_LRR-RLKs"/>
</dbReference>
<dbReference type="PANTHER" id="PTHR48056:SF89">
    <property type="entry name" value="OS06G0585982 PROTEIN"/>
    <property type="match status" value="1"/>
</dbReference>
<keyword evidence="8" id="KW-0433">Leucine-rich repeat</keyword>
<keyword evidence="15 22" id="KW-0067">ATP-binding</keyword>
<evidence type="ECO:0000313" key="28">
    <source>
        <dbReference type="Proteomes" id="UP001187471"/>
    </source>
</evidence>
<dbReference type="Pfam" id="PF07714">
    <property type="entry name" value="PK_Tyr_Ser-Thr"/>
    <property type="match status" value="1"/>
</dbReference>
<dbReference type="PROSITE" id="PS50011">
    <property type="entry name" value="PROTEIN_KINASE_DOM"/>
    <property type="match status" value="1"/>
</dbReference>
<dbReference type="InterPro" id="IPR013210">
    <property type="entry name" value="LRR_N_plant-typ"/>
</dbReference>
<dbReference type="AlphaFoldDB" id="A0AA88RM37"/>
<feature type="signal peptide" evidence="25">
    <location>
        <begin position="1"/>
        <end position="28"/>
    </location>
</feature>
<name>A0AA88RM37_9ASTE</name>
<accession>A0AA88RM37</accession>
<dbReference type="FunFam" id="3.80.10.10:FF:000101">
    <property type="entry name" value="LRR receptor-like serine/threonine-protein kinase ERECTA"/>
    <property type="match status" value="1"/>
</dbReference>
<evidence type="ECO:0000256" key="19">
    <source>
        <dbReference type="ARBA" id="ARBA00023180"/>
    </source>
</evidence>
<evidence type="ECO:0000256" key="7">
    <source>
        <dbReference type="ARBA" id="ARBA00022553"/>
    </source>
</evidence>
<evidence type="ECO:0000256" key="22">
    <source>
        <dbReference type="PROSITE-ProRule" id="PRU10141"/>
    </source>
</evidence>
<keyword evidence="19" id="KW-0325">Glycoprotein</keyword>
<comment type="catalytic activity">
    <reaction evidence="20">
        <text>L-threonyl-[protein] + ATP = O-phospho-L-threonyl-[protein] + ADP + H(+)</text>
        <dbReference type="Rhea" id="RHEA:46608"/>
        <dbReference type="Rhea" id="RHEA-COMP:11060"/>
        <dbReference type="Rhea" id="RHEA-COMP:11605"/>
        <dbReference type="ChEBI" id="CHEBI:15378"/>
        <dbReference type="ChEBI" id="CHEBI:30013"/>
        <dbReference type="ChEBI" id="CHEBI:30616"/>
        <dbReference type="ChEBI" id="CHEBI:61977"/>
        <dbReference type="ChEBI" id="CHEBI:456216"/>
        <dbReference type="EC" id="2.7.11.1"/>
    </reaction>
</comment>
<dbReference type="SUPFAM" id="SSF52058">
    <property type="entry name" value="L domain-like"/>
    <property type="match status" value="2"/>
</dbReference>
<dbReference type="PANTHER" id="PTHR48056">
    <property type="entry name" value="LRR RECEPTOR-LIKE SERINE/THREONINE-PROTEIN KINASE-RELATED"/>
    <property type="match status" value="1"/>
</dbReference>
<evidence type="ECO:0000256" key="13">
    <source>
        <dbReference type="ARBA" id="ARBA00022741"/>
    </source>
</evidence>
<evidence type="ECO:0000256" key="3">
    <source>
        <dbReference type="ARBA" id="ARBA00008684"/>
    </source>
</evidence>
<protein>
    <recommendedName>
        <fullName evidence="4">non-specific serine/threonine protein kinase</fullName>
        <ecNumber evidence="4">2.7.11.1</ecNumber>
    </recommendedName>
</protein>
<evidence type="ECO:0000256" key="5">
    <source>
        <dbReference type="ARBA" id="ARBA00022475"/>
    </source>
</evidence>
<evidence type="ECO:0000256" key="9">
    <source>
        <dbReference type="ARBA" id="ARBA00022679"/>
    </source>
</evidence>
<keyword evidence="11 25" id="KW-0732">Signal</keyword>
<dbReference type="PROSITE" id="PS00108">
    <property type="entry name" value="PROTEIN_KINASE_ST"/>
    <property type="match status" value="1"/>
</dbReference>
<keyword evidence="10 24" id="KW-0812">Transmembrane</keyword>
<dbReference type="Gene3D" id="3.80.10.10">
    <property type="entry name" value="Ribonuclease Inhibitor"/>
    <property type="match status" value="3"/>
</dbReference>
<organism evidence="27 28">
    <name type="scientific">Escallonia rubra</name>
    <dbReference type="NCBI Taxonomy" id="112253"/>
    <lineage>
        <taxon>Eukaryota</taxon>
        <taxon>Viridiplantae</taxon>
        <taxon>Streptophyta</taxon>
        <taxon>Embryophyta</taxon>
        <taxon>Tracheophyta</taxon>
        <taxon>Spermatophyta</taxon>
        <taxon>Magnoliopsida</taxon>
        <taxon>eudicotyledons</taxon>
        <taxon>Gunneridae</taxon>
        <taxon>Pentapetalae</taxon>
        <taxon>asterids</taxon>
        <taxon>campanulids</taxon>
        <taxon>Escalloniales</taxon>
        <taxon>Escalloniaceae</taxon>
        <taxon>Escallonia</taxon>
    </lineage>
</organism>
<dbReference type="GO" id="GO:0004674">
    <property type="term" value="F:protein serine/threonine kinase activity"/>
    <property type="evidence" value="ECO:0007669"/>
    <property type="project" value="UniProtKB-KW"/>
</dbReference>
<dbReference type="SMART" id="SM00220">
    <property type="entry name" value="S_TKc"/>
    <property type="match status" value="1"/>
</dbReference>
<evidence type="ECO:0000256" key="6">
    <source>
        <dbReference type="ARBA" id="ARBA00022527"/>
    </source>
</evidence>
<dbReference type="EC" id="2.7.11.1" evidence="4"/>
<evidence type="ECO:0000313" key="27">
    <source>
        <dbReference type="EMBL" id="KAK2992463.1"/>
    </source>
</evidence>
<dbReference type="InterPro" id="IPR011009">
    <property type="entry name" value="Kinase-like_dom_sf"/>
</dbReference>
<comment type="caution">
    <text evidence="27">The sequence shown here is derived from an EMBL/GenBank/DDBJ whole genome shotgun (WGS) entry which is preliminary data.</text>
</comment>
<dbReference type="EMBL" id="JAVXUO010000406">
    <property type="protein sequence ID" value="KAK2992463.1"/>
    <property type="molecule type" value="Genomic_DNA"/>
</dbReference>
<comment type="subcellular location">
    <subcellularLocation>
        <location evidence="1">Cell membrane</location>
        <topology evidence="1">Single-pass membrane protein</topology>
    </subcellularLocation>
    <subcellularLocation>
        <location evidence="2">Membrane</location>
        <topology evidence="2">Single-pass type I membrane protein</topology>
    </subcellularLocation>
</comment>
<keyword evidence="12" id="KW-0677">Repeat</keyword>
<dbReference type="InterPro" id="IPR000719">
    <property type="entry name" value="Prot_kinase_dom"/>
</dbReference>
<evidence type="ECO:0000256" key="25">
    <source>
        <dbReference type="SAM" id="SignalP"/>
    </source>
</evidence>
<keyword evidence="9" id="KW-0808">Transferase</keyword>
<evidence type="ECO:0000256" key="20">
    <source>
        <dbReference type="ARBA" id="ARBA00047899"/>
    </source>
</evidence>
<dbReference type="Gene3D" id="1.10.510.10">
    <property type="entry name" value="Transferase(Phosphotransferase) domain 1"/>
    <property type="match status" value="1"/>
</dbReference>
<evidence type="ECO:0000256" key="18">
    <source>
        <dbReference type="ARBA" id="ARBA00023170"/>
    </source>
</evidence>
<feature type="transmembrane region" description="Helical" evidence="24">
    <location>
        <begin position="651"/>
        <end position="675"/>
    </location>
</feature>
<dbReference type="GO" id="GO:0006952">
    <property type="term" value="P:defense response"/>
    <property type="evidence" value="ECO:0007669"/>
    <property type="project" value="UniProtKB-ARBA"/>
</dbReference>
<dbReference type="FunFam" id="1.10.510.10:FF:000358">
    <property type="entry name" value="Putative leucine-rich repeat receptor-like serine/threonine-protein kinase"/>
    <property type="match status" value="1"/>
</dbReference>
<keyword evidence="16 24" id="KW-1133">Transmembrane helix</keyword>
<dbReference type="Pfam" id="PF08263">
    <property type="entry name" value="LRRNT_2"/>
    <property type="match status" value="1"/>
</dbReference>
<keyword evidence="17 24" id="KW-0472">Membrane</keyword>
<evidence type="ECO:0000256" key="21">
    <source>
        <dbReference type="ARBA" id="ARBA00048679"/>
    </source>
</evidence>
<dbReference type="InterPro" id="IPR001611">
    <property type="entry name" value="Leu-rich_rpt"/>
</dbReference>
<feature type="region of interest" description="Disordered" evidence="23">
    <location>
        <begin position="965"/>
        <end position="988"/>
    </location>
</feature>
<dbReference type="Proteomes" id="UP001187471">
    <property type="component" value="Unassembled WGS sequence"/>
</dbReference>
<dbReference type="GO" id="GO:0005886">
    <property type="term" value="C:plasma membrane"/>
    <property type="evidence" value="ECO:0007669"/>
    <property type="project" value="UniProtKB-SubCell"/>
</dbReference>
<keyword evidence="28" id="KW-1185">Reference proteome</keyword>
<dbReference type="PROSITE" id="PS00107">
    <property type="entry name" value="PROTEIN_KINASE_ATP"/>
    <property type="match status" value="1"/>
</dbReference>
<sequence>MKSVCIHVFLPTFITFLLFGNLPSMLSSSVPGNETDHMALLSFKAGLTTQDPLQVMASWNESTHFCNWTGVVCGKKHQRVITIRLRSQGLAGPLSPHIGNLSFLRELFLYENGFTGNIPQEIGKLSRLSSLALGNNSFSGEIPANISQCLNLVELDLGGNNLVGIIPMEFQSLLMLQRLYVDSNNLTGHIPAFLGNFSGLGKIYGLRNNFQGSVPDTLGRLTKLTEIGFAGNKLSGTLPPSIFNASSLVLIDFPDNQIGGSLPLDIGLSLPRIEGLNLAGNQFIGNIPVSISNASQLVRLALNRNGFAGGVPNFNKLQNLQWLALNGNQLGNGATDDLSFFPSLINCTNLQLLQLADNNFGGVLPKSIGNLSELKFFTIGGNPLQGSIPTEIGGLANIERLYLGPNQFSGSIPDSVGNLQKLKLLWLSGTKLSGNIPSSLGNLTLLISLYLGGNNLQGSIPPTIGKCENLLLMDLSQNSLSGYIPKEVFSLASLSISLDLSSNRLTGSILLGADGFQNLASLNLSNNMLSGEFPSSLGSCTSLTVLSVAGNLFQGGIPQSLSSLRSIEVLDLSRNNLTGEIPEYMQNFQFLLNLNLSFNDFEGEVPVEGAFQNVSKVLLDGNSKLCGGVPELKLPKCATRNASNRNKVSHALVLIIPISCGVLVLILVLVSVLVYKRRHPKKVYLSDSSTRATVSKVSYQSLYRATDGFSSANLIGSGKFSSVYKGILEETVVAVKVLNLEVHGAIKSFMAECEALKSIRHRNLVKILTSCSSIDYQGRDFKAIVYAYMVSGSLDEWLHHDPIVGGGNEERRSLSLLQRLNIAIDVACALDYLHNNCGTTLVHCDLKPSNVLLDINLVAHLGDFGLARFLPQTTNAYSTSQSNSMAIKGTIGYAAPEYGMGAALSTYGDVYSYGILLLEIFTGKRPTDDMFSNGLNLHKFAEMAIPSRVTEVCDPVLLHDEEQDHPELLQDEEQDETRRKNLAATGNQANPEKLKDTLVAIFTIGIACSKQSPRERMDIVDVTNRLHSIRDTLPGSIGRNVTGRLEKRSIPLVFFSFIADEQKIEIPASTV</sequence>
<dbReference type="GO" id="GO:0051707">
    <property type="term" value="P:response to other organism"/>
    <property type="evidence" value="ECO:0007669"/>
    <property type="project" value="UniProtKB-ARBA"/>
</dbReference>
<keyword evidence="6" id="KW-0723">Serine/threonine-protein kinase</keyword>
<evidence type="ECO:0000256" key="24">
    <source>
        <dbReference type="SAM" id="Phobius"/>
    </source>
</evidence>
<evidence type="ECO:0000256" key="1">
    <source>
        <dbReference type="ARBA" id="ARBA00004162"/>
    </source>
</evidence>
<dbReference type="GO" id="GO:0005524">
    <property type="term" value="F:ATP binding"/>
    <property type="evidence" value="ECO:0007669"/>
    <property type="project" value="UniProtKB-UniRule"/>
</dbReference>
<dbReference type="InterPro" id="IPR003591">
    <property type="entry name" value="Leu-rich_rpt_typical-subtyp"/>
</dbReference>
<evidence type="ECO:0000256" key="14">
    <source>
        <dbReference type="ARBA" id="ARBA00022777"/>
    </source>
</evidence>
<evidence type="ECO:0000256" key="17">
    <source>
        <dbReference type="ARBA" id="ARBA00023136"/>
    </source>
</evidence>
<dbReference type="Pfam" id="PF00560">
    <property type="entry name" value="LRR_1"/>
    <property type="match status" value="8"/>
</dbReference>
<dbReference type="InterPro" id="IPR001245">
    <property type="entry name" value="Ser-Thr/Tyr_kinase_cat_dom"/>
</dbReference>
<keyword evidence="5" id="KW-1003">Cell membrane</keyword>
<keyword evidence="14" id="KW-0418">Kinase</keyword>
<comment type="similarity">
    <text evidence="3">Belongs to the protein kinase superfamily. Ser/Thr protein kinase family.</text>
</comment>
<feature type="domain" description="Protein kinase" evidence="26">
    <location>
        <begin position="709"/>
        <end position="1030"/>
    </location>
</feature>
<comment type="catalytic activity">
    <reaction evidence="21">
        <text>L-seryl-[protein] + ATP = O-phospho-L-seryl-[protein] + ADP + H(+)</text>
        <dbReference type="Rhea" id="RHEA:17989"/>
        <dbReference type="Rhea" id="RHEA-COMP:9863"/>
        <dbReference type="Rhea" id="RHEA-COMP:11604"/>
        <dbReference type="ChEBI" id="CHEBI:15378"/>
        <dbReference type="ChEBI" id="CHEBI:29999"/>
        <dbReference type="ChEBI" id="CHEBI:30616"/>
        <dbReference type="ChEBI" id="CHEBI:83421"/>
        <dbReference type="ChEBI" id="CHEBI:456216"/>
        <dbReference type="EC" id="2.7.11.1"/>
    </reaction>
</comment>
<dbReference type="InterPro" id="IPR017441">
    <property type="entry name" value="Protein_kinase_ATP_BS"/>
</dbReference>